<dbReference type="InterPro" id="IPR003593">
    <property type="entry name" value="AAA+_ATPase"/>
</dbReference>
<dbReference type="GO" id="GO:0005524">
    <property type="term" value="F:ATP binding"/>
    <property type="evidence" value="ECO:0007669"/>
    <property type="project" value="UniProtKB-KW"/>
</dbReference>
<dbReference type="InterPro" id="IPR003439">
    <property type="entry name" value="ABC_transporter-like_ATP-bd"/>
</dbReference>
<dbReference type="RefSeq" id="WP_027706060.1">
    <property type="nucleotide sequence ID" value="NZ_AP018933.1"/>
</dbReference>
<dbReference type="SMART" id="SM00382">
    <property type="entry name" value="AAA"/>
    <property type="match status" value="1"/>
</dbReference>
<dbReference type="Proteomes" id="UP000267342">
    <property type="component" value="Chromosome"/>
</dbReference>
<keyword evidence="7" id="KW-0472">Membrane</keyword>
<accession>A0A348HDM7</accession>
<evidence type="ECO:0000313" key="11">
    <source>
        <dbReference type="Proteomes" id="UP000267342"/>
    </source>
</evidence>
<dbReference type="Gene3D" id="1.20.1560.10">
    <property type="entry name" value="ABC transporter type 1, transmembrane domain"/>
    <property type="match status" value="1"/>
</dbReference>
<dbReference type="KEGG" id="zpl:ZBT109_0957"/>
<evidence type="ECO:0000256" key="2">
    <source>
        <dbReference type="ARBA" id="ARBA00022448"/>
    </source>
</evidence>
<keyword evidence="11" id="KW-1185">Reference proteome</keyword>
<evidence type="ECO:0000256" key="6">
    <source>
        <dbReference type="ARBA" id="ARBA00022989"/>
    </source>
</evidence>
<protein>
    <submittedName>
        <fullName evidence="10">ABC transporter domain protein</fullName>
    </submittedName>
</protein>
<dbReference type="GO" id="GO:0005886">
    <property type="term" value="C:plasma membrane"/>
    <property type="evidence" value="ECO:0007669"/>
    <property type="project" value="UniProtKB-SubCell"/>
</dbReference>
<dbReference type="SUPFAM" id="SSF52540">
    <property type="entry name" value="P-loop containing nucleoside triphosphate hydrolases"/>
    <property type="match status" value="1"/>
</dbReference>
<dbReference type="PANTHER" id="PTHR11384:SF59">
    <property type="entry name" value="LYSOSOMAL COBALAMIN TRANSPORTER ABCD4"/>
    <property type="match status" value="1"/>
</dbReference>
<feature type="domain" description="ABC transmembrane type-1" evidence="9">
    <location>
        <begin position="80"/>
        <end position="339"/>
    </location>
</feature>
<dbReference type="InterPro" id="IPR050835">
    <property type="entry name" value="ABC_transporter_sub-D"/>
</dbReference>
<dbReference type="Gene3D" id="3.40.50.300">
    <property type="entry name" value="P-loop containing nucleotide triphosphate hydrolases"/>
    <property type="match status" value="1"/>
</dbReference>
<evidence type="ECO:0000256" key="3">
    <source>
        <dbReference type="ARBA" id="ARBA00022692"/>
    </source>
</evidence>
<dbReference type="SUPFAM" id="SSF90123">
    <property type="entry name" value="ABC transporter transmembrane region"/>
    <property type="match status" value="1"/>
</dbReference>
<evidence type="ECO:0000313" key="10">
    <source>
        <dbReference type="EMBL" id="BBG29729.1"/>
    </source>
</evidence>
<keyword evidence="6" id="KW-1133">Transmembrane helix</keyword>
<dbReference type="PROSITE" id="PS50893">
    <property type="entry name" value="ABC_TRANSPORTER_2"/>
    <property type="match status" value="1"/>
</dbReference>
<dbReference type="OrthoDB" id="9802264at2"/>
<dbReference type="Pfam" id="PF06472">
    <property type="entry name" value="ABC_membrane_2"/>
    <property type="match status" value="1"/>
</dbReference>
<dbReference type="Pfam" id="PF00005">
    <property type="entry name" value="ABC_tran"/>
    <property type="match status" value="1"/>
</dbReference>
<proteinExistence type="predicted"/>
<keyword evidence="4" id="KW-0547">Nucleotide-binding</keyword>
<gene>
    <name evidence="10" type="ORF">ZBT109_0957</name>
</gene>
<dbReference type="InterPro" id="IPR036640">
    <property type="entry name" value="ABC1_TM_sf"/>
</dbReference>
<dbReference type="GO" id="GO:0140359">
    <property type="term" value="F:ABC-type transporter activity"/>
    <property type="evidence" value="ECO:0007669"/>
    <property type="project" value="InterPro"/>
</dbReference>
<evidence type="ECO:0000256" key="7">
    <source>
        <dbReference type="ARBA" id="ARBA00023136"/>
    </source>
</evidence>
<sequence>MATSHTKKAPPGAPSTTALLTRYWISRDSLFGWLLLAMLVATTSVYLYSINEITDWQKIFFDAVGDRNAAALMPITLQGLLILAIFIPSSSFATYFQQWLQMEWRNWVTRDYMQRWLHSPAYHSMGQSSSLNRLSDNPDQRVAEDVSILVEKVVGLGIGLVKNLANIFIYGIKLWIISKVLVYYFFVGEPFTFRGLLIICTVLFVLFGSLIMEKLVKPMVGIDYQRQRHEADFRHSLFNIRDNAEQIAFYRGHQHEKRRALQHFSAIYRNWRELMRFSRRRTLTETVYMQAGNYYSYVFTLPSYFNNLISLGDVMQLNMACARLRSSLSWFVYNYEDLAIVRATLLRLREFEAQLSMPIESTFNYRPSTDGSLQLLDVQLNRPDGTPINHIDRLVIKKGQRCLLQGPSGGGKSTILRTLAQLWPYGSGTVRLPRQENMLFLPQKSYIAEGTLKDALIYPKLHTSLSDEEGAALLYRVGLSHYIHGLNTSADWSKQLSPGEQQRLAFARALFTRPDYLFLDEATSALDARAEWEMYTLVLDALPDVTLLSVAHHAALRSLHSMVVDLPSTHQDIDAYSASCQEA</sequence>
<name>A0A348HDM7_9GAMM</name>
<evidence type="ECO:0000256" key="1">
    <source>
        <dbReference type="ARBA" id="ARBA00004651"/>
    </source>
</evidence>
<dbReference type="GO" id="GO:0016887">
    <property type="term" value="F:ATP hydrolysis activity"/>
    <property type="evidence" value="ECO:0007669"/>
    <property type="project" value="InterPro"/>
</dbReference>
<dbReference type="InterPro" id="IPR011527">
    <property type="entry name" value="ABC1_TM_dom"/>
</dbReference>
<dbReference type="PROSITE" id="PS00211">
    <property type="entry name" value="ABC_TRANSPORTER_1"/>
    <property type="match status" value="1"/>
</dbReference>
<dbReference type="PANTHER" id="PTHR11384">
    <property type="entry name" value="ATP-BINDING CASSETTE, SUB-FAMILY D MEMBER"/>
    <property type="match status" value="1"/>
</dbReference>
<evidence type="ECO:0000256" key="5">
    <source>
        <dbReference type="ARBA" id="ARBA00022840"/>
    </source>
</evidence>
<dbReference type="PROSITE" id="PS50929">
    <property type="entry name" value="ABC_TM1F"/>
    <property type="match status" value="1"/>
</dbReference>
<keyword evidence="2" id="KW-0813">Transport</keyword>
<evidence type="ECO:0000259" key="8">
    <source>
        <dbReference type="PROSITE" id="PS50893"/>
    </source>
</evidence>
<dbReference type="InterPro" id="IPR027417">
    <property type="entry name" value="P-loop_NTPase"/>
</dbReference>
<dbReference type="AlphaFoldDB" id="A0A348HDM7"/>
<evidence type="ECO:0000256" key="4">
    <source>
        <dbReference type="ARBA" id="ARBA00022741"/>
    </source>
</evidence>
<organism evidence="10 11">
    <name type="scientific">Zymobacter palmae</name>
    <dbReference type="NCBI Taxonomy" id="33074"/>
    <lineage>
        <taxon>Bacteria</taxon>
        <taxon>Pseudomonadati</taxon>
        <taxon>Pseudomonadota</taxon>
        <taxon>Gammaproteobacteria</taxon>
        <taxon>Oceanospirillales</taxon>
        <taxon>Halomonadaceae</taxon>
        <taxon>Zymobacter group</taxon>
        <taxon>Zymobacter</taxon>
    </lineage>
</organism>
<reference evidence="10 11" key="1">
    <citation type="submission" date="2018-09" db="EMBL/GenBank/DDBJ databases">
        <title>Zymobacter palmae IAM14233 (=T109) whole genome analysis.</title>
        <authorList>
            <person name="Yanase H."/>
        </authorList>
    </citation>
    <scope>NUCLEOTIDE SEQUENCE [LARGE SCALE GENOMIC DNA]</scope>
    <source>
        <strain evidence="10 11">IAM14233</strain>
    </source>
</reference>
<dbReference type="EMBL" id="AP018933">
    <property type="protein sequence ID" value="BBG29729.1"/>
    <property type="molecule type" value="Genomic_DNA"/>
</dbReference>
<comment type="subcellular location">
    <subcellularLocation>
        <location evidence="1">Cell membrane</location>
        <topology evidence="1">Multi-pass membrane protein</topology>
    </subcellularLocation>
</comment>
<keyword evidence="5" id="KW-0067">ATP-binding</keyword>
<dbReference type="InterPro" id="IPR017871">
    <property type="entry name" value="ABC_transporter-like_CS"/>
</dbReference>
<evidence type="ECO:0000259" key="9">
    <source>
        <dbReference type="PROSITE" id="PS50929"/>
    </source>
</evidence>
<dbReference type="CDD" id="cd03223">
    <property type="entry name" value="ABCD_peroxisomal_ALDP"/>
    <property type="match status" value="1"/>
</dbReference>
<keyword evidence="3" id="KW-0812">Transmembrane</keyword>
<feature type="domain" description="ABC transporter" evidence="8">
    <location>
        <begin position="373"/>
        <end position="583"/>
    </location>
</feature>